<proteinExistence type="predicted"/>
<protein>
    <submittedName>
        <fullName evidence="1">Uncharacterized protein</fullName>
    </submittedName>
</protein>
<evidence type="ECO:0000313" key="1">
    <source>
        <dbReference type="EMBL" id="KLO04954.1"/>
    </source>
</evidence>
<name>A0A0H2QZX8_9AGAM</name>
<evidence type="ECO:0000313" key="2">
    <source>
        <dbReference type="Proteomes" id="UP000053477"/>
    </source>
</evidence>
<accession>A0A0H2QZX8</accession>
<dbReference type="InParanoid" id="A0A0H2QZX8"/>
<organism evidence="1 2">
    <name type="scientific">Schizopora paradoxa</name>
    <dbReference type="NCBI Taxonomy" id="27342"/>
    <lineage>
        <taxon>Eukaryota</taxon>
        <taxon>Fungi</taxon>
        <taxon>Dikarya</taxon>
        <taxon>Basidiomycota</taxon>
        <taxon>Agaricomycotina</taxon>
        <taxon>Agaricomycetes</taxon>
        <taxon>Hymenochaetales</taxon>
        <taxon>Schizoporaceae</taxon>
        <taxon>Schizopora</taxon>
    </lineage>
</organism>
<gene>
    <name evidence="1" type="ORF">SCHPADRAFT_740795</name>
</gene>
<reference evidence="1 2" key="1">
    <citation type="submission" date="2015-04" db="EMBL/GenBank/DDBJ databases">
        <title>Complete genome sequence of Schizopora paradoxa KUC8140, a cosmopolitan wood degrader in East Asia.</title>
        <authorList>
            <consortium name="DOE Joint Genome Institute"/>
            <person name="Min B."/>
            <person name="Park H."/>
            <person name="Jang Y."/>
            <person name="Kim J.-J."/>
            <person name="Kim K.H."/>
            <person name="Pangilinan J."/>
            <person name="Lipzen A."/>
            <person name="Riley R."/>
            <person name="Grigoriev I.V."/>
            <person name="Spatafora J.W."/>
            <person name="Choi I.-G."/>
        </authorList>
    </citation>
    <scope>NUCLEOTIDE SEQUENCE [LARGE SCALE GENOMIC DNA]</scope>
    <source>
        <strain evidence="1 2">KUC8140</strain>
    </source>
</reference>
<dbReference type="EMBL" id="KQ086395">
    <property type="protein sequence ID" value="KLO04954.1"/>
    <property type="molecule type" value="Genomic_DNA"/>
</dbReference>
<keyword evidence="2" id="KW-1185">Reference proteome</keyword>
<sequence>MSAEDFKRGINTGLVWLEVSNSVESSLLSSSSSFSILHACPRLAPLPSSAPSCFPPSLLYYRLSLRFTSPPHKHDHLKLKAQISMLRWRSFDRRLNTRFVIALRTLTLSSVSPEVARALVESRCTLTSLVRRDSVAWSCSSWSSRLAFKAASCTSWRRAARDER</sequence>
<dbReference type="Proteomes" id="UP000053477">
    <property type="component" value="Unassembled WGS sequence"/>
</dbReference>
<dbReference type="AlphaFoldDB" id="A0A0H2QZX8"/>